<dbReference type="InterPro" id="IPR012910">
    <property type="entry name" value="Plug_dom"/>
</dbReference>
<evidence type="ECO:0000256" key="5">
    <source>
        <dbReference type="ARBA" id="ARBA00022692"/>
    </source>
</evidence>
<evidence type="ECO:0000256" key="7">
    <source>
        <dbReference type="ARBA" id="ARBA00023136"/>
    </source>
</evidence>
<keyword evidence="7 10" id="KW-0472">Membrane</keyword>
<dbReference type="RefSeq" id="WP_167085539.1">
    <property type="nucleotide sequence ID" value="NZ_WHJG01000003.1"/>
</dbReference>
<dbReference type="Gene3D" id="2.170.130.10">
    <property type="entry name" value="TonB-dependent receptor, plug domain"/>
    <property type="match status" value="1"/>
</dbReference>
<protein>
    <submittedName>
        <fullName evidence="14">TonB-dependent receptor</fullName>
    </submittedName>
</protein>
<accession>A0ABX0N017</accession>
<evidence type="ECO:0000256" key="6">
    <source>
        <dbReference type="ARBA" id="ARBA00023077"/>
    </source>
</evidence>
<keyword evidence="5 10" id="KW-0812">Transmembrane</keyword>
<organism evidence="14 15">
    <name type="scientific">Massilia frigida</name>
    <dbReference type="NCBI Taxonomy" id="2609281"/>
    <lineage>
        <taxon>Bacteria</taxon>
        <taxon>Pseudomonadati</taxon>
        <taxon>Pseudomonadota</taxon>
        <taxon>Betaproteobacteria</taxon>
        <taxon>Burkholderiales</taxon>
        <taxon>Oxalobacteraceae</taxon>
        <taxon>Telluria group</taxon>
        <taxon>Massilia</taxon>
    </lineage>
</organism>
<evidence type="ECO:0000313" key="15">
    <source>
        <dbReference type="Proteomes" id="UP000621455"/>
    </source>
</evidence>
<dbReference type="Proteomes" id="UP000621455">
    <property type="component" value="Unassembled WGS sequence"/>
</dbReference>
<dbReference type="NCBIfam" id="TIGR01782">
    <property type="entry name" value="TonB-Xanth-Caul"/>
    <property type="match status" value="1"/>
</dbReference>
<dbReference type="CDD" id="cd01347">
    <property type="entry name" value="ligand_gated_channel"/>
    <property type="match status" value="1"/>
</dbReference>
<evidence type="ECO:0000259" key="13">
    <source>
        <dbReference type="Pfam" id="PF07715"/>
    </source>
</evidence>
<evidence type="ECO:0000256" key="10">
    <source>
        <dbReference type="PROSITE-ProRule" id="PRU01360"/>
    </source>
</evidence>
<keyword evidence="8 14" id="KW-0675">Receptor</keyword>
<name>A0ABX0N017_9BURK</name>
<sequence>MNSDIQQRRQRGVAGRLARRSLIAFGILQLCGGIAHGADSAAGSSEASAIAFDTVVIAGQRSSMKRALAAQQKADNIVSIVSSDDIGGLPDKNAAEALARLPGVAVQRDQGEGRYIVVRGMGPDYNAVTINGASVPSPEAGRRAVALDVLPAGLIRSLEVSKTLMPEQDANSLGGSVDVKSLSAFDLPGTALSFQAGASRDQNTGKTSPNAGALWADRFLDGKLGVAAGISGERRKFGSDNVETGGAWNKGKLSGLELRDYLPERERNALALNVDYRPQAGQSLYLHTFLSRFSDEEVRDRLSVSNIAGGAASPDSAFTARAERRLRQRKYTQQISSAVVGGELRVGDWKLAASGGASRATEDTPESINDGRFRASANVAGLRFAGSGVPRLAGPASLADPASYNLQGITLQARDSTDAERHLKLDLGRRLALGEFAADIKGGLKASRRTKENDTEQWGYTSNQAGSGNYWGAGSVSMSGFTQGALDYPFANLGPGLDPALIRSRVAGLDRAGARLVAESSLNDFSMDEDIDSAYVQAGADVGNWRLLAGVRHERTSFAARGQQVSGTGLQAVSRTNAYANWLPNLQARFDIDKDTSVRAAWTNAVVRANFSQLAPGISLASNTEAVSGNPDLKPLKAANVDLGIERMLGADGALSAYLYSKDIKNFTYTTDLAGSGAWAGYTTATSYANGDKARVNGIELSYSQSLRMLPAPWNGLLVGANASVNDAKATIGRFDKASGGQLTRQIRLPGQSKQIVNLMLGYESGPVSTRLALNHKSAYLLEVGADLLDASQDRYVDAQHQVDFSLGYQINKRVQLVFEGINLNNETYYVYQGTKPYNVQYEQYGRTFKLSLKANFF</sequence>
<evidence type="ECO:0000256" key="1">
    <source>
        <dbReference type="ARBA" id="ARBA00004571"/>
    </source>
</evidence>
<dbReference type="InterPro" id="IPR039426">
    <property type="entry name" value="TonB-dep_rcpt-like"/>
</dbReference>
<keyword evidence="4 10" id="KW-1134">Transmembrane beta strand</keyword>
<evidence type="ECO:0000256" key="3">
    <source>
        <dbReference type="ARBA" id="ARBA00022448"/>
    </source>
</evidence>
<evidence type="ECO:0000256" key="11">
    <source>
        <dbReference type="RuleBase" id="RU003357"/>
    </source>
</evidence>
<keyword evidence="6 11" id="KW-0798">TonB box</keyword>
<dbReference type="PANTHER" id="PTHR40980:SF4">
    <property type="entry name" value="TONB-DEPENDENT RECEPTOR-LIKE BETA-BARREL DOMAIN-CONTAINING PROTEIN"/>
    <property type="match status" value="1"/>
</dbReference>
<dbReference type="InterPro" id="IPR037066">
    <property type="entry name" value="Plug_dom_sf"/>
</dbReference>
<comment type="similarity">
    <text evidence="2 10 11">Belongs to the TonB-dependent receptor family.</text>
</comment>
<dbReference type="PROSITE" id="PS52016">
    <property type="entry name" value="TONB_DEPENDENT_REC_3"/>
    <property type="match status" value="1"/>
</dbReference>
<dbReference type="Pfam" id="PF07715">
    <property type="entry name" value="Plug"/>
    <property type="match status" value="1"/>
</dbReference>
<dbReference type="PANTHER" id="PTHR40980">
    <property type="entry name" value="PLUG DOMAIN-CONTAINING PROTEIN"/>
    <property type="match status" value="1"/>
</dbReference>
<dbReference type="InterPro" id="IPR010104">
    <property type="entry name" value="TonB_rcpt_bac"/>
</dbReference>
<feature type="domain" description="TonB-dependent receptor-like beta-barrel" evidence="12">
    <location>
        <begin position="397"/>
        <end position="824"/>
    </location>
</feature>
<comment type="subcellular location">
    <subcellularLocation>
        <location evidence="1 10">Cell outer membrane</location>
        <topology evidence="1 10">Multi-pass membrane protein</topology>
    </subcellularLocation>
</comment>
<dbReference type="Pfam" id="PF00593">
    <property type="entry name" value="TonB_dep_Rec_b-barrel"/>
    <property type="match status" value="1"/>
</dbReference>
<evidence type="ECO:0000256" key="9">
    <source>
        <dbReference type="ARBA" id="ARBA00023237"/>
    </source>
</evidence>
<keyword evidence="3 10" id="KW-0813">Transport</keyword>
<evidence type="ECO:0000313" key="14">
    <source>
        <dbReference type="EMBL" id="NHZ78615.1"/>
    </source>
</evidence>
<keyword evidence="9 10" id="KW-0998">Cell outer membrane</keyword>
<reference evidence="14 15" key="1">
    <citation type="submission" date="2019-10" db="EMBL/GenBank/DDBJ databases">
        <title>Taxonomy of Antarctic Massilia spp.: description of Massilia rubra sp. nov., Massilia aquatica sp. nov., Massilia mucilaginosa sp. nov., Massilia frigida sp. nov. isolated from streams, lakes and regoliths.</title>
        <authorList>
            <person name="Holochova P."/>
            <person name="Sedlacek I."/>
            <person name="Kralova S."/>
            <person name="Maslanova I."/>
            <person name="Busse H.-J."/>
            <person name="Stankova E."/>
            <person name="Vrbovska V."/>
            <person name="Kovarovic V."/>
            <person name="Bartak M."/>
            <person name="Svec P."/>
            <person name="Pantucek R."/>
        </authorList>
    </citation>
    <scope>NUCLEOTIDE SEQUENCE [LARGE SCALE GENOMIC DNA]</scope>
    <source>
        <strain evidence="14 15">CCM 8695</strain>
    </source>
</reference>
<keyword evidence="15" id="KW-1185">Reference proteome</keyword>
<dbReference type="InterPro" id="IPR036942">
    <property type="entry name" value="Beta-barrel_TonB_sf"/>
</dbReference>
<evidence type="ECO:0000256" key="4">
    <source>
        <dbReference type="ARBA" id="ARBA00022452"/>
    </source>
</evidence>
<dbReference type="SUPFAM" id="SSF56935">
    <property type="entry name" value="Porins"/>
    <property type="match status" value="1"/>
</dbReference>
<evidence type="ECO:0000259" key="12">
    <source>
        <dbReference type="Pfam" id="PF00593"/>
    </source>
</evidence>
<dbReference type="EMBL" id="WHJG01000003">
    <property type="protein sequence ID" value="NHZ78615.1"/>
    <property type="molecule type" value="Genomic_DNA"/>
</dbReference>
<dbReference type="Gene3D" id="2.40.170.20">
    <property type="entry name" value="TonB-dependent receptor, beta-barrel domain"/>
    <property type="match status" value="1"/>
</dbReference>
<gene>
    <name evidence="14" type="ORF">F2P44_04860</name>
</gene>
<evidence type="ECO:0000256" key="8">
    <source>
        <dbReference type="ARBA" id="ARBA00023170"/>
    </source>
</evidence>
<comment type="caution">
    <text evidence="14">The sequence shown here is derived from an EMBL/GenBank/DDBJ whole genome shotgun (WGS) entry which is preliminary data.</text>
</comment>
<dbReference type="InterPro" id="IPR000531">
    <property type="entry name" value="Beta-barrel_TonB"/>
</dbReference>
<feature type="domain" description="TonB-dependent receptor plug" evidence="13">
    <location>
        <begin position="71"/>
        <end position="175"/>
    </location>
</feature>
<evidence type="ECO:0000256" key="2">
    <source>
        <dbReference type="ARBA" id="ARBA00009810"/>
    </source>
</evidence>
<proteinExistence type="inferred from homology"/>